<gene>
    <name evidence="2" type="ORF">BS329_32995</name>
</gene>
<accession>A0A1R0KHL3</accession>
<organism evidence="2 3">
    <name type="scientific">Amycolatopsis coloradensis</name>
    <dbReference type="NCBI Taxonomy" id="76021"/>
    <lineage>
        <taxon>Bacteria</taxon>
        <taxon>Bacillati</taxon>
        <taxon>Actinomycetota</taxon>
        <taxon>Actinomycetes</taxon>
        <taxon>Pseudonocardiales</taxon>
        <taxon>Pseudonocardiaceae</taxon>
        <taxon>Amycolatopsis</taxon>
    </lineage>
</organism>
<feature type="compositionally biased region" description="Basic and acidic residues" evidence="1">
    <location>
        <begin position="1"/>
        <end position="10"/>
    </location>
</feature>
<dbReference type="AlphaFoldDB" id="A0A1R0KHL3"/>
<name>A0A1R0KHL3_9PSEU</name>
<dbReference type="STRING" id="76021.BS329_32995"/>
<feature type="compositionally biased region" description="Basic and acidic residues" evidence="1">
    <location>
        <begin position="22"/>
        <end position="52"/>
    </location>
</feature>
<sequence>MSDSVPRDAGKDEEDPTADFLAEVRPEETPWRTERPPGEEAPERAERPEKWSRAKSAGRAAAKAAPYVQAAALATWIVSGTLDDSGDGDLGSSGDA</sequence>
<evidence type="ECO:0000313" key="2">
    <source>
        <dbReference type="EMBL" id="OLZ45261.1"/>
    </source>
</evidence>
<protein>
    <submittedName>
        <fullName evidence="2">Uncharacterized protein</fullName>
    </submittedName>
</protein>
<dbReference type="Proteomes" id="UP000187486">
    <property type="component" value="Unassembled WGS sequence"/>
</dbReference>
<reference evidence="2 3" key="1">
    <citation type="submission" date="2016-01" db="EMBL/GenBank/DDBJ databases">
        <title>Amycolatopsis coloradensis genome sequencing and assembly.</title>
        <authorList>
            <person name="Mayilraj S."/>
        </authorList>
    </citation>
    <scope>NUCLEOTIDE SEQUENCE [LARGE SCALE GENOMIC DNA]</scope>
    <source>
        <strain evidence="2 3">DSM 44225</strain>
    </source>
</reference>
<comment type="caution">
    <text evidence="2">The sequence shown here is derived from an EMBL/GenBank/DDBJ whole genome shotgun (WGS) entry which is preliminary data.</text>
</comment>
<feature type="compositionally biased region" description="Low complexity" evidence="1">
    <location>
        <begin position="54"/>
        <end position="65"/>
    </location>
</feature>
<evidence type="ECO:0000313" key="3">
    <source>
        <dbReference type="Proteomes" id="UP000187486"/>
    </source>
</evidence>
<feature type="region of interest" description="Disordered" evidence="1">
    <location>
        <begin position="1"/>
        <end position="65"/>
    </location>
</feature>
<keyword evidence="3" id="KW-1185">Reference proteome</keyword>
<evidence type="ECO:0000256" key="1">
    <source>
        <dbReference type="SAM" id="MobiDB-lite"/>
    </source>
</evidence>
<proteinExistence type="predicted"/>
<dbReference type="EMBL" id="MQUQ01000020">
    <property type="protein sequence ID" value="OLZ45261.1"/>
    <property type="molecule type" value="Genomic_DNA"/>
</dbReference>
<dbReference type="RefSeq" id="WP_076165993.1">
    <property type="nucleotide sequence ID" value="NZ_JBEZVB010000025.1"/>
</dbReference>